<name>A0AB39BPX2_9BACI</name>
<accession>A0AB39BPX2</accession>
<protein>
    <submittedName>
        <fullName evidence="1">Uncharacterized protein</fullName>
    </submittedName>
</protein>
<dbReference type="AlphaFoldDB" id="A0AB39BPX2"/>
<organism evidence="1">
    <name type="scientific">Alkalihalophilus sp. As8PL</name>
    <dbReference type="NCBI Taxonomy" id="3237103"/>
    <lineage>
        <taxon>Bacteria</taxon>
        <taxon>Bacillati</taxon>
        <taxon>Bacillota</taxon>
        <taxon>Bacilli</taxon>
        <taxon>Bacillales</taxon>
        <taxon>Bacillaceae</taxon>
        <taxon>Alkalihalophilus</taxon>
    </lineage>
</organism>
<proteinExistence type="predicted"/>
<gene>
    <name evidence="1" type="ORF">AB3N04_13045</name>
</gene>
<evidence type="ECO:0000313" key="1">
    <source>
        <dbReference type="EMBL" id="XDI35637.1"/>
    </source>
</evidence>
<dbReference type="RefSeq" id="WP_368503181.1">
    <property type="nucleotide sequence ID" value="NZ_CP162551.1"/>
</dbReference>
<dbReference type="EMBL" id="CP162551">
    <property type="protein sequence ID" value="XDI35637.1"/>
    <property type="molecule type" value="Genomic_DNA"/>
</dbReference>
<sequence>MKYLPTLETAIRLDIPNLRRDIQAEKVKDVVILSPKQIEKLIERDTVSSDFWKRRAINWAKRDDDERNS</sequence>
<reference evidence="1" key="1">
    <citation type="submission" date="2024-07" db="EMBL/GenBank/DDBJ databases">
        <title>Identification and characteristics of an arsenic-resistant bacterial isolate, which belongs to a novel species.</title>
        <authorList>
            <person name="Juszczyk A."/>
            <person name="Kowalczyk A."/>
            <person name="Was K."/>
            <person name="Kosowicz W."/>
            <person name="Budzyn A."/>
            <person name="Latowski D."/>
        </authorList>
    </citation>
    <scope>NUCLEOTIDE SEQUENCE</scope>
    <source>
        <strain evidence="1">As8PL</strain>
    </source>
</reference>